<dbReference type="InterPro" id="IPR011992">
    <property type="entry name" value="EF-hand-dom_pair"/>
</dbReference>
<dbReference type="Pfam" id="PF13499">
    <property type="entry name" value="EF-hand_7"/>
    <property type="match status" value="1"/>
</dbReference>
<dbReference type="InterPro" id="IPR002048">
    <property type="entry name" value="EF_hand_dom"/>
</dbReference>
<gene>
    <name evidence="3" type="ORF">BaRGS_00029837</name>
</gene>
<dbReference type="EMBL" id="JACVVK020000314">
    <property type="protein sequence ID" value="KAK7478970.1"/>
    <property type="molecule type" value="Genomic_DNA"/>
</dbReference>
<dbReference type="PROSITE" id="PS00018">
    <property type="entry name" value="EF_HAND_1"/>
    <property type="match status" value="1"/>
</dbReference>
<dbReference type="PROSITE" id="PS50222">
    <property type="entry name" value="EF_HAND_2"/>
    <property type="match status" value="1"/>
</dbReference>
<keyword evidence="4" id="KW-1185">Reference proteome</keyword>
<keyword evidence="1" id="KW-0106">Calcium</keyword>
<feature type="domain" description="EF-hand" evidence="2">
    <location>
        <begin position="1"/>
        <end position="30"/>
    </location>
</feature>
<dbReference type="InterPro" id="IPR018247">
    <property type="entry name" value="EF_Hand_1_Ca_BS"/>
</dbReference>
<dbReference type="SUPFAM" id="SSF47473">
    <property type="entry name" value="EF-hand"/>
    <property type="match status" value="1"/>
</dbReference>
<protein>
    <recommendedName>
        <fullName evidence="2">EF-hand domain-containing protein</fullName>
    </recommendedName>
</protein>
<evidence type="ECO:0000313" key="4">
    <source>
        <dbReference type="Proteomes" id="UP001519460"/>
    </source>
</evidence>
<evidence type="ECO:0000256" key="1">
    <source>
        <dbReference type="ARBA" id="ARBA00022837"/>
    </source>
</evidence>
<reference evidence="3 4" key="1">
    <citation type="journal article" date="2023" name="Sci. Data">
        <title>Genome assembly of the Korean intertidal mud-creeper Batillaria attramentaria.</title>
        <authorList>
            <person name="Patra A.K."/>
            <person name="Ho P.T."/>
            <person name="Jun S."/>
            <person name="Lee S.J."/>
            <person name="Kim Y."/>
            <person name="Won Y.J."/>
        </authorList>
    </citation>
    <scope>NUCLEOTIDE SEQUENCE [LARGE SCALE GENOMIC DNA]</scope>
    <source>
        <strain evidence="3">Wonlab-2016</strain>
    </source>
</reference>
<dbReference type="AlphaFoldDB" id="A0ABD0JV43"/>
<dbReference type="Proteomes" id="UP001519460">
    <property type="component" value="Unassembled WGS sequence"/>
</dbReference>
<name>A0ABD0JV43_9CAEN</name>
<accession>A0ABD0JV43</accession>
<evidence type="ECO:0000259" key="2">
    <source>
        <dbReference type="PROSITE" id="PS50222"/>
    </source>
</evidence>
<dbReference type="Gene3D" id="1.10.238.10">
    <property type="entry name" value="EF-hand"/>
    <property type="match status" value="1"/>
</dbReference>
<dbReference type="CDD" id="cd00051">
    <property type="entry name" value="EFh"/>
    <property type="match status" value="1"/>
</dbReference>
<sequence>MSVLQVYDLNGDGFITREEMVQWLKTSMIKQTLEDDQDEGLKELIETILKKLDCVDHDNKVSLADFQQAVKNDNLLLESLAPCMPPAEYKKSFLLLISGDCTHTIAPNNYRPLPPIQPNYLAVLSANKAMAKERAKNK</sequence>
<evidence type="ECO:0000313" key="3">
    <source>
        <dbReference type="EMBL" id="KAK7478970.1"/>
    </source>
</evidence>
<comment type="caution">
    <text evidence="3">The sequence shown here is derived from an EMBL/GenBank/DDBJ whole genome shotgun (WGS) entry which is preliminary data.</text>
</comment>
<organism evidence="3 4">
    <name type="scientific">Batillaria attramentaria</name>
    <dbReference type="NCBI Taxonomy" id="370345"/>
    <lineage>
        <taxon>Eukaryota</taxon>
        <taxon>Metazoa</taxon>
        <taxon>Spiralia</taxon>
        <taxon>Lophotrochozoa</taxon>
        <taxon>Mollusca</taxon>
        <taxon>Gastropoda</taxon>
        <taxon>Caenogastropoda</taxon>
        <taxon>Sorbeoconcha</taxon>
        <taxon>Cerithioidea</taxon>
        <taxon>Batillariidae</taxon>
        <taxon>Batillaria</taxon>
    </lineage>
</organism>
<proteinExistence type="predicted"/>